<keyword evidence="4" id="KW-1185">Reference proteome</keyword>
<feature type="transmembrane region" description="Helical" evidence="2">
    <location>
        <begin position="581"/>
        <end position="600"/>
    </location>
</feature>
<feature type="region of interest" description="Disordered" evidence="1">
    <location>
        <begin position="93"/>
        <end position="113"/>
    </location>
</feature>
<reference evidence="3" key="1">
    <citation type="submission" date="2020-11" db="EMBL/GenBank/DDBJ databases">
        <authorList>
            <person name="Tran Van P."/>
        </authorList>
    </citation>
    <scope>NUCLEOTIDE SEQUENCE</scope>
</reference>
<feature type="region of interest" description="Disordered" evidence="1">
    <location>
        <begin position="960"/>
        <end position="1025"/>
    </location>
</feature>
<organism evidence="3">
    <name type="scientific">Notodromas monacha</name>
    <dbReference type="NCBI Taxonomy" id="399045"/>
    <lineage>
        <taxon>Eukaryota</taxon>
        <taxon>Metazoa</taxon>
        <taxon>Ecdysozoa</taxon>
        <taxon>Arthropoda</taxon>
        <taxon>Crustacea</taxon>
        <taxon>Oligostraca</taxon>
        <taxon>Ostracoda</taxon>
        <taxon>Podocopa</taxon>
        <taxon>Podocopida</taxon>
        <taxon>Cypridocopina</taxon>
        <taxon>Cypridoidea</taxon>
        <taxon>Cyprididae</taxon>
        <taxon>Notodromas</taxon>
    </lineage>
</organism>
<feature type="transmembrane region" description="Helical" evidence="2">
    <location>
        <begin position="430"/>
        <end position="450"/>
    </location>
</feature>
<feature type="region of interest" description="Disordered" evidence="1">
    <location>
        <begin position="387"/>
        <end position="408"/>
    </location>
</feature>
<accession>A0A7R9BR97</accession>
<feature type="transmembrane region" description="Helical" evidence="2">
    <location>
        <begin position="254"/>
        <end position="274"/>
    </location>
</feature>
<proteinExistence type="predicted"/>
<keyword evidence="2" id="KW-0812">Transmembrane</keyword>
<dbReference type="SUPFAM" id="SSF103473">
    <property type="entry name" value="MFS general substrate transporter"/>
    <property type="match status" value="1"/>
</dbReference>
<feature type="transmembrane region" description="Helical" evidence="2">
    <location>
        <begin position="169"/>
        <end position="196"/>
    </location>
</feature>
<dbReference type="Proteomes" id="UP000678499">
    <property type="component" value="Unassembled WGS sequence"/>
</dbReference>
<keyword evidence="2" id="KW-0472">Membrane</keyword>
<evidence type="ECO:0008006" key="5">
    <source>
        <dbReference type="Google" id="ProtNLM"/>
    </source>
</evidence>
<protein>
    <recommendedName>
        <fullName evidence="5">Monocarboxylate transporter</fullName>
    </recommendedName>
</protein>
<feature type="compositionally biased region" description="Polar residues" evidence="1">
    <location>
        <begin position="51"/>
        <end position="61"/>
    </location>
</feature>
<feature type="transmembrane region" description="Helical" evidence="2">
    <location>
        <begin position="606"/>
        <end position="628"/>
    </location>
</feature>
<dbReference type="PANTHER" id="PTHR11360:SF251">
    <property type="entry name" value="MAJOR FACILITATOR SUPERFAMILY (MFS) PROFILE DOMAIN-CONTAINING PROTEIN"/>
    <property type="match status" value="1"/>
</dbReference>
<evidence type="ECO:0000313" key="3">
    <source>
        <dbReference type="EMBL" id="CAD7280052.1"/>
    </source>
</evidence>
<feature type="region of interest" description="Disordered" evidence="1">
    <location>
        <begin position="42"/>
        <end position="61"/>
    </location>
</feature>
<dbReference type="EMBL" id="CAJPEX010001916">
    <property type="protein sequence ID" value="CAG0920204.1"/>
    <property type="molecule type" value="Genomic_DNA"/>
</dbReference>
<feature type="compositionally biased region" description="Low complexity" evidence="1">
    <location>
        <begin position="101"/>
        <end position="110"/>
    </location>
</feature>
<feature type="transmembrane region" description="Helical" evidence="2">
    <location>
        <begin position="315"/>
        <end position="333"/>
    </location>
</feature>
<feature type="region of interest" description="Disordered" evidence="1">
    <location>
        <begin position="702"/>
        <end position="726"/>
    </location>
</feature>
<evidence type="ECO:0000313" key="4">
    <source>
        <dbReference type="Proteomes" id="UP000678499"/>
    </source>
</evidence>
<feature type="transmembrane region" description="Helical" evidence="2">
    <location>
        <begin position="227"/>
        <end position="247"/>
    </location>
</feature>
<dbReference type="Pfam" id="PF07690">
    <property type="entry name" value="MFS_1"/>
    <property type="match status" value="1"/>
</dbReference>
<feature type="transmembrane region" description="Helical" evidence="2">
    <location>
        <begin position="640"/>
        <end position="664"/>
    </location>
</feature>
<dbReference type="InterPro" id="IPR011701">
    <property type="entry name" value="MFS"/>
</dbReference>
<feature type="compositionally biased region" description="Polar residues" evidence="1">
    <location>
        <begin position="707"/>
        <end position="724"/>
    </location>
</feature>
<dbReference type="InterPro" id="IPR050327">
    <property type="entry name" value="Proton-linked_MCT"/>
</dbReference>
<evidence type="ECO:0000256" key="2">
    <source>
        <dbReference type="SAM" id="Phobius"/>
    </source>
</evidence>
<name>A0A7R9BR97_9CRUS</name>
<feature type="transmembrane region" description="Helical" evidence="2">
    <location>
        <begin position="280"/>
        <end position="303"/>
    </location>
</feature>
<dbReference type="PANTHER" id="PTHR11360">
    <property type="entry name" value="MONOCARBOXYLATE TRANSPORTER"/>
    <property type="match status" value="1"/>
</dbReference>
<dbReference type="GO" id="GO:0022857">
    <property type="term" value="F:transmembrane transporter activity"/>
    <property type="evidence" value="ECO:0007669"/>
    <property type="project" value="InterPro"/>
</dbReference>
<gene>
    <name evidence="3" type="ORF">NMOB1V02_LOCUS7716</name>
</gene>
<feature type="transmembrane region" description="Helical" evidence="2">
    <location>
        <begin position="670"/>
        <end position="689"/>
    </location>
</feature>
<dbReference type="AlphaFoldDB" id="A0A7R9BR97"/>
<feature type="transmembrane region" description="Helical" evidence="2">
    <location>
        <begin position="339"/>
        <end position="362"/>
    </location>
</feature>
<dbReference type="InterPro" id="IPR036259">
    <property type="entry name" value="MFS_trans_sf"/>
</dbReference>
<keyword evidence="2" id="KW-1133">Transmembrane helix</keyword>
<feature type="compositionally biased region" description="Low complexity" evidence="1">
    <location>
        <begin position="393"/>
        <end position="408"/>
    </location>
</feature>
<sequence>MDAKVIVKHHKRSTPLVSTRLGAEDEDEDDDDDVVVVVVDDDHPAVDDSSGVYSMPTSSASPLLASRKISNSLPEDDFKRSLLTHPDTVDTDVKPIEVKSSDGNNCSSSSPRGFSPLVATSSGVSNKPPAQLHVRNPGVVSSAVSGRLMVVQPGKKATIWTHYYPEGGWGWVVLVCATLVHMLSHGLQLSFGVLMLGVGSKFWDDVEADGGKGKSEPVGHQLALQGWLGAMSLGVSLLISPVTVGLCRRKSTRLTAVLGGLVTALGCLFTSFATQFHQLFFSYGAVIGIGVGLTRDTSTLMVGQYFKRRREFVEIFVVSGSGLGISLMSVFIQEAIGSIGWRLGLQAVTGCMVVTFFVGTFYRSATLYHPQRRAILHLKNQRRKIKDKSGATAVQNPAGAGNNPANQVSGIDTKPPILDFSSLRSKTLQILLIATSLAAFGLSTPIIYLAHHAEEKVAQWTAEAAAMSSSNFPPELSSMTIEEQLQGINPEDPVTTLPIDVQRAFLLLTTAPTTLATSNRNPSSTRLKPGFEATSTNFNLAGPRTPLFLQVFLGLGWAVGTLAFGFIVVQNSTDCRIARLYLCQASVLMCGVSLLALTVVDGYQGYILFVWIYGVFCGGYQYSLKMFTFEKVRARNFPRAWGFVQCSQALPIVIGVPFSGYINVSFGGKAGYYMSAASVLAGGATLFLINIRRRRAAAKVGKRNVASPLSKQQLTPPSARNPSGDNAPWCKQLIAEAAAELSTKSSHSPGKLNLSSRDFERGHVMDTAVGEMLDLDLLDDVETRQALALLRQAAVASSSGSKIVRAAAAHHLASLSALSSLLDIKASGHHQHNKELTCISEEGIADMDLPDNLLDDLDIDLDIDIDLAADCITSCNQMENYLLMSEFEANLNYTGTDQDGENVRQESSCCEGSVASASTAPPESVSSWHSVWPAMRRRRNSIVRQLSALRNRKAAENITKRPAKVVTSSTSFEVKASTPEASMAEGRPPTPKPPDAQKPDSCSSAPKMKSFTKPPVRKKFPAGCSTRAEVRLLQPSNDANISKR</sequence>
<dbReference type="EMBL" id="OA883953">
    <property type="protein sequence ID" value="CAD7280052.1"/>
    <property type="molecule type" value="Genomic_DNA"/>
</dbReference>
<dbReference type="Gene3D" id="1.20.1250.20">
    <property type="entry name" value="MFS general substrate transporter like domains"/>
    <property type="match status" value="2"/>
</dbReference>
<evidence type="ECO:0000256" key="1">
    <source>
        <dbReference type="SAM" id="MobiDB-lite"/>
    </source>
</evidence>
<feature type="transmembrane region" description="Helical" evidence="2">
    <location>
        <begin position="547"/>
        <end position="569"/>
    </location>
</feature>
<dbReference type="OrthoDB" id="6499973at2759"/>